<dbReference type="AlphaFoldDB" id="A0A8H2VP38"/>
<keyword evidence="2" id="KW-1185">Reference proteome</keyword>
<dbReference type="EMBL" id="CAJHIA010000007">
    <property type="protein sequence ID" value="CAD6442324.1"/>
    <property type="molecule type" value="Genomic_DNA"/>
</dbReference>
<protein>
    <submittedName>
        <fullName evidence="1">Da188c2d-96a6-4f55-a7d8-52115f52d460</fullName>
    </submittedName>
</protein>
<evidence type="ECO:0000313" key="2">
    <source>
        <dbReference type="Proteomes" id="UP000624404"/>
    </source>
</evidence>
<accession>A0A8H2VP38</accession>
<reference evidence="1" key="1">
    <citation type="submission" date="2020-10" db="EMBL/GenBank/DDBJ databases">
        <authorList>
            <person name="Kusch S."/>
        </authorList>
    </citation>
    <scope>NUCLEOTIDE SEQUENCE</scope>
    <source>
        <strain evidence="1">SwB9</strain>
    </source>
</reference>
<dbReference type="Proteomes" id="UP000624404">
    <property type="component" value="Unassembled WGS sequence"/>
</dbReference>
<dbReference type="OrthoDB" id="3539700at2759"/>
<proteinExistence type="predicted"/>
<comment type="caution">
    <text evidence="1">The sequence shown here is derived from an EMBL/GenBank/DDBJ whole genome shotgun (WGS) entry which is preliminary data.</text>
</comment>
<name>A0A8H2VP38_9HELO</name>
<organism evidence="1 2">
    <name type="scientific">Sclerotinia trifoliorum</name>
    <dbReference type="NCBI Taxonomy" id="28548"/>
    <lineage>
        <taxon>Eukaryota</taxon>
        <taxon>Fungi</taxon>
        <taxon>Dikarya</taxon>
        <taxon>Ascomycota</taxon>
        <taxon>Pezizomycotina</taxon>
        <taxon>Leotiomycetes</taxon>
        <taxon>Helotiales</taxon>
        <taxon>Sclerotiniaceae</taxon>
        <taxon>Sclerotinia</taxon>
    </lineage>
</organism>
<evidence type="ECO:0000313" key="1">
    <source>
        <dbReference type="EMBL" id="CAD6442324.1"/>
    </source>
</evidence>
<gene>
    <name evidence="1" type="ORF">SCLTRI_LOCUS2117</name>
</gene>
<sequence>MDIYRLADFYCALPAFSHSLDSALHRSPIFTESIRRNSKSLLRIAKKLHHPVLFRECLIYQVAEIECFHKRESWISKFDDDKELKLSFMMALTRVRSLQDYIDQSIISSAEEVPSFRNFLTERGEVMWREGSYDAAGYRTLLNRLQDRNQEHMVGLALLLEWLPKLLTSNVVLDRSGARVGDIGPDGDDDDESFFCAQIRDADLPWDQGSIDW</sequence>